<evidence type="ECO:0000313" key="2">
    <source>
        <dbReference type="Proteomes" id="UP000266673"/>
    </source>
</evidence>
<dbReference type="OrthoDB" id="10383999at2759"/>
<name>A0A397W2J5_9GLOM</name>
<dbReference type="AlphaFoldDB" id="A0A397W2J5"/>
<dbReference type="Proteomes" id="UP000266673">
    <property type="component" value="Unassembled WGS sequence"/>
</dbReference>
<gene>
    <name evidence="1" type="ORF">C2G38_2239200</name>
</gene>
<keyword evidence="2" id="KW-1185">Reference proteome</keyword>
<proteinExistence type="predicted"/>
<accession>A0A397W2J5</accession>
<reference evidence="1 2" key="1">
    <citation type="submission" date="2018-06" db="EMBL/GenBank/DDBJ databases">
        <title>Comparative genomics reveals the genomic features of Rhizophagus irregularis, R. cerebriforme, R. diaphanum and Gigaspora rosea, and their symbiotic lifestyle signature.</title>
        <authorList>
            <person name="Morin E."/>
            <person name="San Clemente H."/>
            <person name="Chen E.C.H."/>
            <person name="De La Providencia I."/>
            <person name="Hainaut M."/>
            <person name="Kuo A."/>
            <person name="Kohler A."/>
            <person name="Murat C."/>
            <person name="Tang N."/>
            <person name="Roy S."/>
            <person name="Loubradou J."/>
            <person name="Henrissat B."/>
            <person name="Grigoriev I.V."/>
            <person name="Corradi N."/>
            <person name="Roux C."/>
            <person name="Martin F.M."/>
        </authorList>
    </citation>
    <scope>NUCLEOTIDE SEQUENCE [LARGE SCALE GENOMIC DNA]</scope>
    <source>
        <strain evidence="1 2">DAOM 194757</strain>
    </source>
</reference>
<evidence type="ECO:0000313" key="1">
    <source>
        <dbReference type="EMBL" id="RIB28995.1"/>
    </source>
</evidence>
<sequence length="759" mass="89003">MYYVYCTNVFNLLNKYAFVLKIFSNIKSDQNHNHLKDFILTFTYFKKKNRLTLFEMSSSKSEELLSGDQDQPEILIDSNQHGEKNVVPHGGKKIDELVLSPNMECIATLSIDDKSIIVWTISKTITKELIVKYDSSLGVNDLERTLNADKFCKKPDINFEDLFLPRSLIGTSDCKHIIIEIYSSYFEMNFAIIDTTTKLRQRLIAQGLEQIALPVNGAESRSFLENGDLAILKVKPVYRVYIFSKSNPNGKHKWTCKKSIELEKFDLDPYTNSEDSYNFISKKGKLFVCFRYPWVIMQWDLITRKFDMQYILNWKQNKLSVEAFRIEALRIELNSDNTTLAVAENDFYGKYWVYIYLTKSGVMVVNTNIDAERLYNFHFIGSEEERLFFSCDNSYVLNPYTQSLDKFHDNHVIYDIVSDYIIKIDDNNHLSIQRLFQNEIWKIILEREERCHSNIYIYSYFDIKEIMPFVQKILEKYKSVQNLTENYLNVPSNMSEECRRGLRTWIIKYEVDNSGMWEIQLKAKIRSSEEIDICRFSLKGNIFEYKVLENGDILLVFPLNIFIYTIKKHSDENFEGELIYWWNIEVREGENPEKPKDFIISLLTSFIKNFNFVSHNLGFEILPAPPLSQSLYYTDLMNYSPNVSGKESTESSTLLKLYGQDTCYKLIEGIKKTDNKAKSIDKLLDNCYNNSLSMLESGDICSFILITGQIAFTLIKLEEYNKNRRFTEAFLSKTNLLIGHIDPNYYHRNNDSLLFNLQH</sequence>
<comment type="caution">
    <text evidence="1">The sequence shown here is derived from an EMBL/GenBank/DDBJ whole genome shotgun (WGS) entry which is preliminary data.</text>
</comment>
<protein>
    <submittedName>
        <fullName evidence="1">Uncharacterized protein</fullName>
    </submittedName>
</protein>
<feature type="non-terminal residue" evidence="1">
    <location>
        <position position="759"/>
    </location>
</feature>
<dbReference type="EMBL" id="QKWP01000050">
    <property type="protein sequence ID" value="RIB28995.1"/>
    <property type="molecule type" value="Genomic_DNA"/>
</dbReference>
<organism evidence="1 2">
    <name type="scientific">Gigaspora rosea</name>
    <dbReference type="NCBI Taxonomy" id="44941"/>
    <lineage>
        <taxon>Eukaryota</taxon>
        <taxon>Fungi</taxon>
        <taxon>Fungi incertae sedis</taxon>
        <taxon>Mucoromycota</taxon>
        <taxon>Glomeromycotina</taxon>
        <taxon>Glomeromycetes</taxon>
        <taxon>Diversisporales</taxon>
        <taxon>Gigasporaceae</taxon>
        <taxon>Gigaspora</taxon>
    </lineage>
</organism>